<accession>A0AAW5IC64</accession>
<proteinExistence type="predicted"/>
<gene>
    <name evidence="1" type="ORF">NNC68_07975</name>
</gene>
<dbReference type="AlphaFoldDB" id="A0AAW5IC64"/>
<reference evidence="1" key="1">
    <citation type="submission" date="2022-07" db="EMBL/GenBank/DDBJ databases">
        <title>Prevotella copri.</title>
        <authorList>
            <person name="Yang C."/>
        </authorList>
    </citation>
    <scope>NUCLEOTIDE SEQUENCE</scope>
    <source>
        <strain evidence="1">HF1805</strain>
    </source>
</reference>
<evidence type="ECO:0000313" key="1">
    <source>
        <dbReference type="EMBL" id="MCP9549409.1"/>
    </source>
</evidence>
<organism evidence="1 2">
    <name type="scientific">Segatella copri</name>
    <dbReference type="NCBI Taxonomy" id="165179"/>
    <lineage>
        <taxon>Bacteria</taxon>
        <taxon>Pseudomonadati</taxon>
        <taxon>Bacteroidota</taxon>
        <taxon>Bacteroidia</taxon>
        <taxon>Bacteroidales</taxon>
        <taxon>Prevotellaceae</taxon>
        <taxon>Segatella</taxon>
    </lineage>
</organism>
<dbReference type="EMBL" id="JANDWU010000012">
    <property type="protein sequence ID" value="MCP9549409.1"/>
    <property type="molecule type" value="Genomic_DNA"/>
</dbReference>
<comment type="caution">
    <text evidence="1">The sequence shown here is derived from an EMBL/GenBank/DDBJ whole genome shotgun (WGS) entry which is preliminary data.</text>
</comment>
<dbReference type="Proteomes" id="UP001205506">
    <property type="component" value="Unassembled WGS sequence"/>
</dbReference>
<dbReference type="RefSeq" id="WP_254970041.1">
    <property type="nucleotide sequence ID" value="NZ_JANDWU010000012.1"/>
</dbReference>
<evidence type="ECO:0000313" key="2">
    <source>
        <dbReference type="Proteomes" id="UP001205506"/>
    </source>
</evidence>
<name>A0AAW5IC64_9BACT</name>
<sequence length="108" mass="12239">MKTIAELVKLFVSNKNKIDELKRENQHAVYEYVSQYVSDGEVVISLRKGDDYGKKYAVHLKRESDAGLFECGEDSVAYVCAYPLKKNGEVAKIGITHLDLNKIEKLTK</sequence>
<protein>
    <submittedName>
        <fullName evidence="1">Uncharacterized protein</fullName>
    </submittedName>
</protein>